<dbReference type="AlphaFoldDB" id="A0A845F579"/>
<dbReference type="Pfam" id="PF19700">
    <property type="entry name" value="DUF6198"/>
    <property type="match status" value="1"/>
</dbReference>
<comment type="caution">
    <text evidence="2">The sequence shown here is derived from an EMBL/GenBank/DDBJ whole genome shotgun (WGS) entry which is preliminary data.</text>
</comment>
<sequence length="179" mass="19480">MLINADVGIAPWDALYVALSDQIGFTVGSWVFIVGGILIFINSLIMMRKPNLAGFIPIILLGLFVDLLNLKILTFIDVNGIVPRWMLFLVGLVIMGLGIAVYLFASLASIPNDELMLALTERTGWSIGVTKTITEAIAFVLAFLLGGPIGAGTFVEVLLLGFLVGWFDKLLKKNKTFFT</sequence>
<reference evidence="2 3" key="1">
    <citation type="submission" date="2019-11" db="EMBL/GenBank/DDBJ databases">
        <title>Genome sequences of 17 halophilic strains isolated from different environments.</title>
        <authorList>
            <person name="Furrow R.E."/>
        </authorList>
    </citation>
    <scope>NUCLEOTIDE SEQUENCE [LARGE SCALE GENOMIC DNA]</scope>
    <source>
        <strain evidence="2 3">22506_14_FS</strain>
    </source>
</reference>
<keyword evidence="1" id="KW-1133">Transmembrane helix</keyword>
<feature type="transmembrane region" description="Helical" evidence="1">
    <location>
        <begin position="85"/>
        <end position="105"/>
    </location>
</feature>
<keyword evidence="1" id="KW-0472">Membrane</keyword>
<dbReference type="Proteomes" id="UP000447833">
    <property type="component" value="Unassembled WGS sequence"/>
</dbReference>
<accession>A0A845F579</accession>
<organism evidence="2 3">
    <name type="scientific">Guptibacillus hwajinpoensis</name>
    <dbReference type="NCBI Taxonomy" id="208199"/>
    <lineage>
        <taxon>Bacteria</taxon>
        <taxon>Bacillati</taxon>
        <taxon>Bacillota</taxon>
        <taxon>Bacilli</taxon>
        <taxon>Bacillales</taxon>
        <taxon>Guptibacillaceae</taxon>
        <taxon>Guptibacillus</taxon>
    </lineage>
</organism>
<dbReference type="PANTHER" id="PTHR40078">
    <property type="entry name" value="INTEGRAL MEMBRANE PROTEIN-RELATED"/>
    <property type="match status" value="1"/>
</dbReference>
<dbReference type="PANTHER" id="PTHR40078:SF1">
    <property type="entry name" value="INTEGRAL MEMBRANE PROTEIN"/>
    <property type="match status" value="1"/>
</dbReference>
<feature type="transmembrane region" description="Helical" evidence="1">
    <location>
        <begin position="52"/>
        <end position="73"/>
    </location>
</feature>
<proteinExistence type="predicted"/>
<dbReference type="InterPro" id="IPR038750">
    <property type="entry name" value="YczE/YyaS-like"/>
</dbReference>
<evidence type="ECO:0000313" key="3">
    <source>
        <dbReference type="Proteomes" id="UP000447833"/>
    </source>
</evidence>
<evidence type="ECO:0000313" key="2">
    <source>
        <dbReference type="EMBL" id="MYL65836.1"/>
    </source>
</evidence>
<keyword evidence="1" id="KW-0812">Transmembrane</keyword>
<dbReference type="EMBL" id="WMEY01000010">
    <property type="protein sequence ID" value="MYL65836.1"/>
    <property type="molecule type" value="Genomic_DNA"/>
</dbReference>
<evidence type="ECO:0000256" key="1">
    <source>
        <dbReference type="SAM" id="Phobius"/>
    </source>
</evidence>
<feature type="transmembrane region" description="Helical" evidence="1">
    <location>
        <begin position="23"/>
        <end position="45"/>
    </location>
</feature>
<feature type="transmembrane region" description="Helical" evidence="1">
    <location>
        <begin position="149"/>
        <end position="167"/>
    </location>
</feature>
<name>A0A845F579_9BACL</name>
<gene>
    <name evidence="2" type="ORF">GLW07_20950</name>
</gene>
<protein>
    <submittedName>
        <fullName evidence="2">Permease</fullName>
    </submittedName>
</protein>